<dbReference type="EC" id="4.1.2.14" evidence="1"/>
<dbReference type="EMBL" id="PEWN01000018">
    <property type="protein sequence ID" value="PIU52058.1"/>
    <property type="molecule type" value="Genomic_DNA"/>
</dbReference>
<feature type="non-terminal residue" evidence="1">
    <location>
        <position position="53"/>
    </location>
</feature>
<dbReference type="EC" id="4.1.3.16" evidence="1"/>
<accession>A0A2M6ZI43</accession>
<keyword evidence="1" id="KW-0456">Lyase</keyword>
<dbReference type="AlphaFoldDB" id="A0A2M6ZI43"/>
<evidence type="ECO:0000313" key="2">
    <source>
        <dbReference type="Proteomes" id="UP000229227"/>
    </source>
</evidence>
<name>A0A2M6ZI43_9BACT</name>
<dbReference type="SUPFAM" id="SSF51569">
    <property type="entry name" value="Aldolase"/>
    <property type="match status" value="1"/>
</dbReference>
<dbReference type="Gene3D" id="3.20.20.70">
    <property type="entry name" value="Aldolase class I"/>
    <property type="match status" value="1"/>
</dbReference>
<protein>
    <submittedName>
        <fullName evidence="1">Bifunctional 4-hydroxy-2-oxoglutarate aldolase/2-dehydro-3-deoxy-phosphogluconate aldolase</fullName>
        <ecNumber evidence="1">4.1.2.14</ecNumber>
        <ecNumber evidence="1">4.1.3.16</ecNumber>
    </submittedName>
</protein>
<proteinExistence type="predicted"/>
<dbReference type="Proteomes" id="UP000229227">
    <property type="component" value="Unassembled WGS sequence"/>
</dbReference>
<gene>
    <name evidence="1" type="ORF">COS91_01080</name>
</gene>
<organism evidence="1 2">
    <name type="scientific">Candidatus Desantisbacteria bacterium CG07_land_8_20_14_0_80_39_15</name>
    <dbReference type="NCBI Taxonomy" id="1974549"/>
    <lineage>
        <taxon>Bacteria</taxon>
        <taxon>Candidatus Desantisiibacteriota</taxon>
    </lineage>
</organism>
<evidence type="ECO:0000313" key="1">
    <source>
        <dbReference type="EMBL" id="PIU52058.1"/>
    </source>
</evidence>
<reference evidence="2" key="1">
    <citation type="submission" date="2017-09" db="EMBL/GenBank/DDBJ databases">
        <title>Depth-based differentiation of microbial function through sediment-hosted aquifers and enrichment of novel symbionts in the deep terrestrial subsurface.</title>
        <authorList>
            <person name="Probst A.J."/>
            <person name="Ladd B."/>
            <person name="Jarett J.K."/>
            <person name="Geller-Mcgrath D.E."/>
            <person name="Sieber C.M.K."/>
            <person name="Emerson J.B."/>
            <person name="Anantharaman K."/>
            <person name="Thomas B.C."/>
            <person name="Malmstrom R."/>
            <person name="Stieglmeier M."/>
            <person name="Klingl A."/>
            <person name="Woyke T."/>
            <person name="Ryan C.M."/>
            <person name="Banfield J.F."/>
        </authorList>
    </citation>
    <scope>NUCLEOTIDE SEQUENCE [LARGE SCALE GENOMIC DNA]</scope>
</reference>
<comment type="caution">
    <text evidence="1">The sequence shown here is derived from an EMBL/GenBank/DDBJ whole genome shotgun (WGS) entry which is preliminary data.</text>
</comment>
<sequence length="53" mass="5947">MANFYKSEVITEMREQGLVPVFYHGKKEVVLNVVEACVKGGSRLVEFTNRGEG</sequence>
<dbReference type="GO" id="GO:0008700">
    <property type="term" value="F:(R,S)-4-hydroxy-2-oxoglutarate aldolase activity"/>
    <property type="evidence" value="ECO:0007669"/>
    <property type="project" value="UniProtKB-EC"/>
</dbReference>
<dbReference type="GO" id="GO:0008675">
    <property type="term" value="F:2-dehydro-3-deoxy-phosphogluconate aldolase activity"/>
    <property type="evidence" value="ECO:0007669"/>
    <property type="project" value="UniProtKB-EC"/>
</dbReference>
<dbReference type="InterPro" id="IPR013785">
    <property type="entry name" value="Aldolase_TIM"/>
</dbReference>